<dbReference type="SUPFAM" id="SSF46689">
    <property type="entry name" value="Homeodomain-like"/>
    <property type="match status" value="1"/>
</dbReference>
<evidence type="ECO:0000256" key="2">
    <source>
        <dbReference type="ARBA" id="ARBA00022473"/>
    </source>
</evidence>
<gene>
    <name evidence="10" type="primary">LOC115875925</name>
</gene>
<keyword evidence="5 6" id="KW-0539">Nucleus</keyword>
<evidence type="ECO:0000256" key="6">
    <source>
        <dbReference type="PROSITE-ProRule" id="PRU00108"/>
    </source>
</evidence>
<dbReference type="InterPro" id="IPR050649">
    <property type="entry name" value="Paired_Homeobox_TFs"/>
</dbReference>
<evidence type="ECO:0000256" key="7">
    <source>
        <dbReference type="RuleBase" id="RU000682"/>
    </source>
</evidence>
<dbReference type="OrthoDB" id="6159439at2759"/>
<keyword evidence="2" id="KW-0217">Developmental protein</keyword>
<dbReference type="Proteomes" id="UP000504635">
    <property type="component" value="Unplaced"/>
</dbReference>
<feature type="domain" description="Homeobox" evidence="8">
    <location>
        <begin position="43"/>
        <end position="103"/>
    </location>
</feature>
<sequence>MNCVIEKKTTSKTAGEWQSVIILGSLKNFPNEEVTLSNTNLKRKQRRYRTTFSNYQLEELERAFSKTHYPDVFFREELALRIDLTEARVQVWFQNRRAKWRKQDKNSPKYMGNTSANDCPSAIDSPLNFVTSDNVSNSNVYLGLEWPNMISPIQFAPSSSTELYLNPQQIIETSQRHISQDNSCHINLSLAEPTNLIQPSLMEHASSQNSTLTISMESFLDNSIRNSPDDRCVGQGVCALEQCPLENACSIECSSIQNSISASRHALLSEMGEECLNLGIPDCKEDDDDISIDSDLLTLKPKIKCVNYPNDDHRSLN</sequence>
<dbReference type="GO" id="GO:0000981">
    <property type="term" value="F:DNA-binding transcription factor activity, RNA polymerase II-specific"/>
    <property type="evidence" value="ECO:0007669"/>
    <property type="project" value="InterPro"/>
</dbReference>
<dbReference type="GO" id="GO:0005634">
    <property type="term" value="C:nucleus"/>
    <property type="evidence" value="ECO:0007669"/>
    <property type="project" value="UniProtKB-SubCell"/>
</dbReference>
<keyword evidence="4 6" id="KW-0371">Homeobox</keyword>
<dbReference type="InterPro" id="IPR017970">
    <property type="entry name" value="Homeobox_CS"/>
</dbReference>
<evidence type="ECO:0000259" key="8">
    <source>
        <dbReference type="PROSITE" id="PS50071"/>
    </source>
</evidence>
<dbReference type="InterPro" id="IPR009057">
    <property type="entry name" value="Homeodomain-like_sf"/>
</dbReference>
<dbReference type="FunFam" id="1.10.10.60:FF:000102">
    <property type="entry name" value="Aristaless related homeobox"/>
    <property type="match status" value="1"/>
</dbReference>
<keyword evidence="9" id="KW-1185">Reference proteome</keyword>
<organism evidence="9 10">
    <name type="scientific">Sitophilus oryzae</name>
    <name type="common">Rice weevil</name>
    <name type="synonym">Curculio oryzae</name>
    <dbReference type="NCBI Taxonomy" id="7048"/>
    <lineage>
        <taxon>Eukaryota</taxon>
        <taxon>Metazoa</taxon>
        <taxon>Ecdysozoa</taxon>
        <taxon>Arthropoda</taxon>
        <taxon>Hexapoda</taxon>
        <taxon>Insecta</taxon>
        <taxon>Pterygota</taxon>
        <taxon>Neoptera</taxon>
        <taxon>Endopterygota</taxon>
        <taxon>Coleoptera</taxon>
        <taxon>Polyphaga</taxon>
        <taxon>Cucujiformia</taxon>
        <taxon>Curculionidae</taxon>
        <taxon>Dryophthorinae</taxon>
        <taxon>Sitophilus</taxon>
    </lineage>
</organism>
<dbReference type="GO" id="GO:0000977">
    <property type="term" value="F:RNA polymerase II transcription regulatory region sequence-specific DNA binding"/>
    <property type="evidence" value="ECO:0007669"/>
    <property type="project" value="TreeGrafter"/>
</dbReference>
<keyword evidence="3 6" id="KW-0238">DNA-binding</keyword>
<proteinExistence type="predicted"/>
<reference evidence="10" key="1">
    <citation type="submission" date="2025-08" db="UniProtKB">
        <authorList>
            <consortium name="RefSeq"/>
        </authorList>
    </citation>
    <scope>IDENTIFICATION</scope>
    <source>
        <tissue evidence="10">Gonads</tissue>
    </source>
</reference>
<dbReference type="Gene3D" id="1.10.10.60">
    <property type="entry name" value="Homeodomain-like"/>
    <property type="match status" value="1"/>
</dbReference>
<evidence type="ECO:0000256" key="5">
    <source>
        <dbReference type="ARBA" id="ARBA00023242"/>
    </source>
</evidence>
<evidence type="ECO:0000256" key="1">
    <source>
        <dbReference type="ARBA" id="ARBA00004123"/>
    </source>
</evidence>
<dbReference type="SMART" id="SM00389">
    <property type="entry name" value="HOX"/>
    <property type="match status" value="1"/>
</dbReference>
<dbReference type="Pfam" id="PF00046">
    <property type="entry name" value="Homeodomain"/>
    <property type="match status" value="1"/>
</dbReference>
<dbReference type="PANTHER" id="PTHR24329:SF543">
    <property type="entry name" value="FI01017P-RELATED"/>
    <property type="match status" value="1"/>
</dbReference>
<dbReference type="InParanoid" id="A0A6J2X810"/>
<dbReference type="PANTHER" id="PTHR24329">
    <property type="entry name" value="HOMEOBOX PROTEIN ARISTALESS"/>
    <property type="match status" value="1"/>
</dbReference>
<evidence type="ECO:0000256" key="3">
    <source>
        <dbReference type="ARBA" id="ARBA00023125"/>
    </source>
</evidence>
<name>A0A6J2X810_SITOR</name>
<dbReference type="PROSITE" id="PS00027">
    <property type="entry name" value="HOMEOBOX_1"/>
    <property type="match status" value="1"/>
</dbReference>
<evidence type="ECO:0000313" key="10">
    <source>
        <dbReference type="RefSeq" id="XP_030747373.1"/>
    </source>
</evidence>
<dbReference type="CDD" id="cd00086">
    <property type="entry name" value="homeodomain"/>
    <property type="match status" value="1"/>
</dbReference>
<accession>A0A6J2X810</accession>
<evidence type="ECO:0000313" key="9">
    <source>
        <dbReference type="Proteomes" id="UP000504635"/>
    </source>
</evidence>
<protein>
    <submittedName>
        <fullName evidence="10">Homeobox protein ceh-30-like isoform X1</fullName>
    </submittedName>
</protein>
<dbReference type="GeneID" id="115875925"/>
<comment type="subcellular location">
    <subcellularLocation>
        <location evidence="1 6 7">Nucleus</location>
    </subcellularLocation>
</comment>
<dbReference type="RefSeq" id="XP_030747373.1">
    <property type="nucleotide sequence ID" value="XM_030891513.1"/>
</dbReference>
<feature type="DNA-binding region" description="Homeobox" evidence="6">
    <location>
        <begin position="45"/>
        <end position="104"/>
    </location>
</feature>
<dbReference type="InterPro" id="IPR001356">
    <property type="entry name" value="HD"/>
</dbReference>
<evidence type="ECO:0000256" key="4">
    <source>
        <dbReference type="ARBA" id="ARBA00023155"/>
    </source>
</evidence>
<dbReference type="KEGG" id="soy:115875925"/>
<dbReference type="PROSITE" id="PS50071">
    <property type="entry name" value="HOMEOBOX_2"/>
    <property type="match status" value="1"/>
</dbReference>
<dbReference type="AlphaFoldDB" id="A0A6J2X810"/>